<keyword evidence="10" id="KW-0915">Sodium</keyword>
<keyword evidence="4 10" id="KW-1133">Transmembrane helix</keyword>
<feature type="transmembrane region" description="Helical" evidence="10">
    <location>
        <begin position="15"/>
        <end position="34"/>
    </location>
</feature>
<dbReference type="GO" id="GO:0046872">
    <property type="term" value="F:metal ion binding"/>
    <property type="evidence" value="ECO:0007669"/>
    <property type="project" value="UniProtKB-KW"/>
</dbReference>
<evidence type="ECO:0000313" key="13">
    <source>
        <dbReference type="Proteomes" id="UP000009036"/>
    </source>
</evidence>
<dbReference type="AlphaFoldDB" id="J2K5C2"/>
<comment type="subcellular location">
    <subcellularLocation>
        <location evidence="1 10">Cell membrane</location>
        <topology evidence="1 10">Multi-pass membrane protein</topology>
    </subcellularLocation>
</comment>
<evidence type="ECO:0000256" key="8">
    <source>
        <dbReference type="ARBA" id="ARBA00035585"/>
    </source>
</evidence>
<dbReference type="GO" id="GO:0140114">
    <property type="term" value="P:cellular detoxification of fluoride"/>
    <property type="evidence" value="ECO:0007669"/>
    <property type="project" value="UniProtKB-UniRule"/>
</dbReference>
<evidence type="ECO:0000256" key="6">
    <source>
        <dbReference type="ARBA" id="ARBA00023303"/>
    </source>
</evidence>
<feature type="transmembrane region" description="Helical" evidence="10">
    <location>
        <begin position="110"/>
        <end position="133"/>
    </location>
</feature>
<dbReference type="Proteomes" id="UP000009036">
    <property type="component" value="Chromosome"/>
</dbReference>
<evidence type="ECO:0000313" key="12">
    <source>
        <dbReference type="EMBL" id="QTZ94055.1"/>
    </source>
</evidence>
<gene>
    <name evidence="10 12" type="primary">crcB</name>
    <name evidence="10" type="synonym">fluC</name>
    <name evidence="12" type="ORF">SU9_023570</name>
    <name evidence="11" type="ORF">SU9_08035</name>
</gene>
<proteinExistence type="inferred from homology"/>
<dbReference type="GO" id="GO:0005886">
    <property type="term" value="C:plasma membrane"/>
    <property type="evidence" value="ECO:0007669"/>
    <property type="project" value="UniProtKB-SubCell"/>
</dbReference>
<protein>
    <recommendedName>
        <fullName evidence="10">Fluoride-specific ion channel FluC</fullName>
    </recommendedName>
</protein>
<sequence>MDERRRGAAPWQGQWPVIGVVAVGGAIGATARYGAGLLWPTAGGTFPWTTLTVNAVGCALMGVLMVVITEVRSAHRLVRPFLGTGILGGFTTFSTYAVDIQRLVEARRPALAMAYLAGTLLLALAAVWAAVAGTRALLELRRRTA</sequence>
<dbReference type="KEGG" id="sauh:SU9_023570"/>
<keyword evidence="5 10" id="KW-0472">Membrane</keyword>
<comment type="activity regulation">
    <text evidence="10">Na(+) is not transported, but it plays an essential structural role and its presence is essential for fluoride channel function.</text>
</comment>
<dbReference type="NCBIfam" id="TIGR00494">
    <property type="entry name" value="crcB"/>
    <property type="match status" value="1"/>
</dbReference>
<feature type="transmembrane region" description="Helical" evidence="10">
    <location>
        <begin position="80"/>
        <end position="98"/>
    </location>
</feature>
<dbReference type="STRING" id="1160718.SU9_08035"/>
<keyword evidence="10" id="KW-0813">Transport</keyword>
<feature type="binding site" evidence="10">
    <location>
        <position position="91"/>
    </location>
    <ligand>
        <name>Na(+)</name>
        <dbReference type="ChEBI" id="CHEBI:29101"/>
        <note>structural</note>
    </ligand>
</feature>
<evidence type="ECO:0000256" key="2">
    <source>
        <dbReference type="ARBA" id="ARBA00022475"/>
    </source>
</evidence>
<evidence type="ECO:0000256" key="9">
    <source>
        <dbReference type="ARBA" id="ARBA00049940"/>
    </source>
</evidence>
<feature type="binding site" evidence="10">
    <location>
        <position position="88"/>
    </location>
    <ligand>
        <name>Na(+)</name>
        <dbReference type="ChEBI" id="CHEBI:29101"/>
        <note>structural</note>
    </ligand>
</feature>
<evidence type="ECO:0000256" key="7">
    <source>
        <dbReference type="ARBA" id="ARBA00035120"/>
    </source>
</evidence>
<keyword evidence="10" id="KW-0406">Ion transport</keyword>
<feature type="transmembrane region" description="Helical" evidence="10">
    <location>
        <begin position="46"/>
        <end position="68"/>
    </location>
</feature>
<comment type="similarity">
    <text evidence="7 10">Belongs to the fluoride channel Fluc/FEX (TC 1.A.43) family.</text>
</comment>
<evidence type="ECO:0000256" key="3">
    <source>
        <dbReference type="ARBA" id="ARBA00022692"/>
    </source>
</evidence>
<dbReference type="HAMAP" id="MF_00454">
    <property type="entry name" value="FluC"/>
    <property type="match status" value="1"/>
</dbReference>
<comment type="catalytic activity">
    <reaction evidence="8">
        <text>fluoride(in) = fluoride(out)</text>
        <dbReference type="Rhea" id="RHEA:76159"/>
        <dbReference type="ChEBI" id="CHEBI:17051"/>
    </reaction>
    <physiologicalReaction direction="left-to-right" evidence="8">
        <dbReference type="Rhea" id="RHEA:76160"/>
    </physiologicalReaction>
</comment>
<keyword evidence="10" id="KW-0479">Metal-binding</keyword>
<dbReference type="eggNOG" id="COG0239">
    <property type="taxonomic scope" value="Bacteria"/>
</dbReference>
<dbReference type="InterPro" id="IPR003691">
    <property type="entry name" value="FluC"/>
</dbReference>
<comment type="function">
    <text evidence="9 10">Fluoride-specific ion channel. Important for reducing fluoride concentration in the cell, thus reducing its toxicity.</text>
</comment>
<reference evidence="11" key="1">
    <citation type="journal article" date="2012" name="J. Bacteriol.">
        <title>Genome Sequence of Streptomyces auratus Strain AGR0001, a Phoslactomycin-Producing Actinomycete.</title>
        <authorList>
            <person name="Han X."/>
            <person name="Li M."/>
            <person name="Ding Z."/>
            <person name="Zhao J."/>
            <person name="Ji K."/>
            <person name="Wen M."/>
            <person name="Lu T."/>
        </authorList>
    </citation>
    <scope>NUCLEOTIDE SEQUENCE [LARGE SCALE GENOMIC DNA]</scope>
    <source>
        <strain evidence="11">AGR0001</strain>
    </source>
</reference>
<keyword evidence="6 10" id="KW-0407">Ion channel</keyword>
<dbReference type="PANTHER" id="PTHR28259:SF1">
    <property type="entry name" value="FLUORIDE EXPORT PROTEIN 1-RELATED"/>
    <property type="match status" value="1"/>
</dbReference>
<dbReference type="EMBL" id="AJGV01000057">
    <property type="protein sequence ID" value="EJJ07680.1"/>
    <property type="molecule type" value="Genomic_DNA"/>
</dbReference>
<dbReference type="OrthoDB" id="4408652at2"/>
<dbReference type="RefSeq" id="WP_006603178.1">
    <property type="nucleotide sequence ID" value="NZ_CP072931.1"/>
</dbReference>
<accession>J2K5C2</accession>
<evidence type="ECO:0000256" key="10">
    <source>
        <dbReference type="HAMAP-Rule" id="MF_00454"/>
    </source>
</evidence>
<dbReference type="Pfam" id="PF02537">
    <property type="entry name" value="CRCB"/>
    <property type="match status" value="1"/>
</dbReference>
<keyword evidence="2 10" id="KW-1003">Cell membrane</keyword>
<evidence type="ECO:0000256" key="5">
    <source>
        <dbReference type="ARBA" id="ARBA00023136"/>
    </source>
</evidence>
<dbReference type="PATRIC" id="fig|1160718.3.peg.1629"/>
<evidence type="ECO:0000256" key="1">
    <source>
        <dbReference type="ARBA" id="ARBA00004651"/>
    </source>
</evidence>
<reference evidence="12" key="2">
    <citation type="submission" date="2021-04" db="EMBL/GenBank/DDBJ databases">
        <authorList>
            <person name="Wen M.-L."/>
            <person name="Han X.-L."/>
            <person name="Xiong J."/>
        </authorList>
    </citation>
    <scope>NUCLEOTIDE SEQUENCE</scope>
    <source>
        <strain evidence="12">AGR0001</strain>
    </source>
</reference>
<organism evidence="11">
    <name type="scientific">Streptomyces auratus AGR0001</name>
    <dbReference type="NCBI Taxonomy" id="1160718"/>
    <lineage>
        <taxon>Bacteria</taxon>
        <taxon>Bacillati</taxon>
        <taxon>Actinomycetota</taxon>
        <taxon>Actinomycetes</taxon>
        <taxon>Kitasatosporales</taxon>
        <taxon>Streptomycetaceae</taxon>
        <taxon>Streptomyces</taxon>
    </lineage>
</organism>
<dbReference type="EMBL" id="CP072931">
    <property type="protein sequence ID" value="QTZ94055.1"/>
    <property type="molecule type" value="Genomic_DNA"/>
</dbReference>
<dbReference type="PANTHER" id="PTHR28259">
    <property type="entry name" value="FLUORIDE EXPORT PROTEIN 1-RELATED"/>
    <property type="match status" value="1"/>
</dbReference>
<dbReference type="HOGENOM" id="CLU_114342_1_0_11"/>
<keyword evidence="13" id="KW-1185">Reference proteome</keyword>
<evidence type="ECO:0000256" key="4">
    <source>
        <dbReference type="ARBA" id="ARBA00022989"/>
    </source>
</evidence>
<name>J2K5C2_9ACTN</name>
<evidence type="ECO:0000313" key="11">
    <source>
        <dbReference type="EMBL" id="EJJ07680.1"/>
    </source>
</evidence>
<keyword evidence="3 10" id="KW-0812">Transmembrane</keyword>
<dbReference type="GO" id="GO:0062054">
    <property type="term" value="F:fluoride channel activity"/>
    <property type="evidence" value="ECO:0007669"/>
    <property type="project" value="UniProtKB-UniRule"/>
</dbReference>